<feature type="coiled-coil region" evidence="12">
    <location>
        <begin position="854"/>
        <end position="888"/>
    </location>
</feature>
<dbReference type="InterPro" id="IPR001841">
    <property type="entry name" value="Znf_RING"/>
</dbReference>
<dbReference type="RefSeq" id="XP_001014888.2">
    <property type="nucleotide sequence ID" value="XM_001014888.2"/>
</dbReference>
<evidence type="ECO:0000256" key="6">
    <source>
        <dbReference type="ARBA" id="ARBA00022771"/>
    </source>
</evidence>
<feature type="region of interest" description="Disordered" evidence="13">
    <location>
        <begin position="557"/>
        <end position="581"/>
    </location>
</feature>
<dbReference type="STRING" id="312017.Q23CZ8"/>
<dbReference type="GeneID" id="7827080"/>
<evidence type="ECO:0000256" key="14">
    <source>
        <dbReference type="SAM" id="Phobius"/>
    </source>
</evidence>
<evidence type="ECO:0000313" key="18">
    <source>
        <dbReference type="Proteomes" id="UP000009168"/>
    </source>
</evidence>
<evidence type="ECO:0000259" key="16">
    <source>
        <dbReference type="PROSITE" id="PS50089"/>
    </source>
</evidence>
<feature type="signal peptide" evidence="15">
    <location>
        <begin position="1"/>
        <end position="28"/>
    </location>
</feature>
<evidence type="ECO:0000256" key="2">
    <source>
        <dbReference type="ARBA" id="ARBA00004906"/>
    </source>
</evidence>
<evidence type="ECO:0000313" key="17">
    <source>
        <dbReference type="EMBL" id="EAR94613.2"/>
    </source>
</evidence>
<protein>
    <submittedName>
        <fullName evidence="17">RING finger protein</fullName>
    </submittedName>
</protein>
<dbReference type="GO" id="GO:0016020">
    <property type="term" value="C:membrane"/>
    <property type="evidence" value="ECO:0007669"/>
    <property type="project" value="UniProtKB-SubCell"/>
</dbReference>
<dbReference type="KEGG" id="tet:TTHERM_00051910"/>
<comment type="subcellular location">
    <subcellularLocation>
        <location evidence="1">Membrane</location>
        <topology evidence="1">Single-pass membrane protein</topology>
    </subcellularLocation>
</comment>
<keyword evidence="12" id="KW-0175">Coiled coil</keyword>
<accession>Q23CZ8</accession>
<dbReference type="EMBL" id="GG662712">
    <property type="protein sequence ID" value="EAR94613.2"/>
    <property type="molecule type" value="Genomic_DNA"/>
</dbReference>
<dbReference type="AlphaFoldDB" id="Q23CZ8"/>
<keyword evidence="7" id="KW-0833">Ubl conjugation pathway</keyword>
<dbReference type="InParanoid" id="Q23CZ8"/>
<evidence type="ECO:0000256" key="10">
    <source>
        <dbReference type="ARBA" id="ARBA00023136"/>
    </source>
</evidence>
<dbReference type="PANTHER" id="PTHR45768:SF18">
    <property type="entry name" value="RING-H2 FINGER PROTEIN ATL47-RELATED"/>
    <property type="match status" value="1"/>
</dbReference>
<evidence type="ECO:0000256" key="15">
    <source>
        <dbReference type="SAM" id="SignalP"/>
    </source>
</evidence>
<evidence type="ECO:0000256" key="7">
    <source>
        <dbReference type="ARBA" id="ARBA00022786"/>
    </source>
</evidence>
<evidence type="ECO:0000256" key="11">
    <source>
        <dbReference type="PROSITE-ProRule" id="PRU00175"/>
    </source>
</evidence>
<dbReference type="PROSITE" id="PS50089">
    <property type="entry name" value="ZF_RING_2"/>
    <property type="match status" value="1"/>
</dbReference>
<feature type="domain" description="RING-type" evidence="16">
    <location>
        <begin position="476"/>
        <end position="517"/>
    </location>
</feature>
<feature type="transmembrane region" description="Helical" evidence="14">
    <location>
        <begin position="356"/>
        <end position="380"/>
    </location>
</feature>
<dbReference type="Proteomes" id="UP000009168">
    <property type="component" value="Unassembled WGS sequence"/>
</dbReference>
<evidence type="ECO:0000256" key="5">
    <source>
        <dbReference type="ARBA" id="ARBA00022723"/>
    </source>
</evidence>
<dbReference type="eggNOG" id="KOG0800">
    <property type="taxonomic scope" value="Eukaryota"/>
</dbReference>
<organism evidence="17 18">
    <name type="scientific">Tetrahymena thermophila (strain SB210)</name>
    <dbReference type="NCBI Taxonomy" id="312017"/>
    <lineage>
        <taxon>Eukaryota</taxon>
        <taxon>Sar</taxon>
        <taxon>Alveolata</taxon>
        <taxon>Ciliophora</taxon>
        <taxon>Intramacronucleata</taxon>
        <taxon>Oligohymenophorea</taxon>
        <taxon>Hymenostomatida</taxon>
        <taxon>Tetrahymenina</taxon>
        <taxon>Tetrahymenidae</taxon>
        <taxon>Tetrahymena</taxon>
    </lineage>
</organism>
<dbReference type="GO" id="GO:0008270">
    <property type="term" value="F:zinc ion binding"/>
    <property type="evidence" value="ECO:0007669"/>
    <property type="project" value="UniProtKB-KW"/>
</dbReference>
<dbReference type="InterPro" id="IPR013083">
    <property type="entry name" value="Znf_RING/FYVE/PHD"/>
</dbReference>
<reference evidence="18" key="1">
    <citation type="journal article" date="2006" name="PLoS Biol.">
        <title>Macronuclear genome sequence of the ciliate Tetrahymena thermophila, a model eukaryote.</title>
        <authorList>
            <person name="Eisen J.A."/>
            <person name="Coyne R.S."/>
            <person name="Wu M."/>
            <person name="Wu D."/>
            <person name="Thiagarajan M."/>
            <person name="Wortman J.R."/>
            <person name="Badger J.H."/>
            <person name="Ren Q."/>
            <person name="Amedeo P."/>
            <person name="Jones K.M."/>
            <person name="Tallon L.J."/>
            <person name="Delcher A.L."/>
            <person name="Salzberg S.L."/>
            <person name="Silva J.C."/>
            <person name="Haas B.J."/>
            <person name="Majoros W.H."/>
            <person name="Farzad M."/>
            <person name="Carlton J.M."/>
            <person name="Smith R.K. Jr."/>
            <person name="Garg J."/>
            <person name="Pearlman R.E."/>
            <person name="Karrer K.M."/>
            <person name="Sun L."/>
            <person name="Manning G."/>
            <person name="Elde N.C."/>
            <person name="Turkewitz A.P."/>
            <person name="Asai D.J."/>
            <person name="Wilkes D.E."/>
            <person name="Wang Y."/>
            <person name="Cai H."/>
            <person name="Collins K."/>
            <person name="Stewart B.A."/>
            <person name="Lee S.R."/>
            <person name="Wilamowska K."/>
            <person name="Weinberg Z."/>
            <person name="Ruzzo W.L."/>
            <person name="Wloga D."/>
            <person name="Gaertig J."/>
            <person name="Frankel J."/>
            <person name="Tsao C.-C."/>
            <person name="Gorovsky M.A."/>
            <person name="Keeling P.J."/>
            <person name="Waller R.F."/>
            <person name="Patron N.J."/>
            <person name="Cherry J.M."/>
            <person name="Stover N.A."/>
            <person name="Krieger C.J."/>
            <person name="del Toro C."/>
            <person name="Ryder H.F."/>
            <person name="Williamson S.C."/>
            <person name="Barbeau R.A."/>
            <person name="Hamilton E.P."/>
            <person name="Orias E."/>
        </authorList>
    </citation>
    <scope>NUCLEOTIDE SEQUENCE [LARGE SCALE GENOMIC DNA]</scope>
    <source>
        <strain evidence="18">SB210</strain>
    </source>
</reference>
<feature type="compositionally biased region" description="Basic and acidic residues" evidence="13">
    <location>
        <begin position="665"/>
        <end position="675"/>
    </location>
</feature>
<evidence type="ECO:0000256" key="12">
    <source>
        <dbReference type="SAM" id="Coils"/>
    </source>
</evidence>
<keyword evidence="18" id="KW-1185">Reference proteome</keyword>
<feature type="region of interest" description="Disordered" evidence="13">
    <location>
        <begin position="657"/>
        <end position="680"/>
    </location>
</feature>
<evidence type="ECO:0000256" key="3">
    <source>
        <dbReference type="ARBA" id="ARBA00022679"/>
    </source>
</evidence>
<dbReference type="OrthoDB" id="8062037at2759"/>
<gene>
    <name evidence="17" type="ORF">TTHERM_00051910</name>
</gene>
<feature type="region of interest" description="Disordered" evidence="13">
    <location>
        <begin position="938"/>
        <end position="959"/>
    </location>
</feature>
<keyword evidence="4 14" id="KW-0812">Transmembrane</keyword>
<dbReference type="CDD" id="cd16454">
    <property type="entry name" value="RING-H2_PA-TM-RING"/>
    <property type="match status" value="1"/>
</dbReference>
<feature type="chain" id="PRO_5004201663" evidence="15">
    <location>
        <begin position="29"/>
        <end position="959"/>
    </location>
</feature>
<keyword evidence="5" id="KW-0479">Metal-binding</keyword>
<keyword evidence="10 14" id="KW-0472">Membrane</keyword>
<dbReference type="GO" id="GO:0016740">
    <property type="term" value="F:transferase activity"/>
    <property type="evidence" value="ECO:0007669"/>
    <property type="project" value="UniProtKB-KW"/>
</dbReference>
<dbReference type="SUPFAM" id="SSF57850">
    <property type="entry name" value="RING/U-box"/>
    <property type="match status" value="1"/>
</dbReference>
<feature type="region of interest" description="Disordered" evidence="13">
    <location>
        <begin position="433"/>
        <end position="452"/>
    </location>
</feature>
<evidence type="ECO:0000256" key="9">
    <source>
        <dbReference type="ARBA" id="ARBA00022989"/>
    </source>
</evidence>
<evidence type="ECO:0000256" key="4">
    <source>
        <dbReference type="ARBA" id="ARBA00022692"/>
    </source>
</evidence>
<keyword evidence="3" id="KW-0808">Transferase</keyword>
<proteinExistence type="predicted"/>
<evidence type="ECO:0000256" key="1">
    <source>
        <dbReference type="ARBA" id="ARBA00004167"/>
    </source>
</evidence>
<dbReference type="Gene3D" id="3.30.40.10">
    <property type="entry name" value="Zinc/RING finger domain, C3HC4 (zinc finger)"/>
    <property type="match status" value="1"/>
</dbReference>
<comment type="pathway">
    <text evidence="2">Protein modification; protein ubiquitination.</text>
</comment>
<keyword evidence="8" id="KW-0862">Zinc</keyword>
<evidence type="ECO:0000256" key="13">
    <source>
        <dbReference type="SAM" id="MobiDB-lite"/>
    </source>
</evidence>
<dbReference type="HOGENOM" id="CLU_312738_0_0_1"/>
<keyword evidence="6 11" id="KW-0863">Zinc-finger</keyword>
<keyword evidence="15" id="KW-0732">Signal</keyword>
<dbReference type="PANTHER" id="PTHR45768">
    <property type="entry name" value="E3 UBIQUITIN-PROTEIN LIGASE RNF13-LIKE"/>
    <property type="match status" value="1"/>
</dbReference>
<sequence length="959" mass="112343">MMVRRGSSNLAPTFLILLLMICCIFGQGQNTFFSQDQNIPYQIDISSSKGQQFLELTFTNNFIQLNQSKDTFLCFLVTKDKVSIIDQQSIYSIDQLSSIDFQNCLLQLDQTVLVELDPAIKQVYINPIFIDELKQINFSRLVPIETQFNANFIKKDGLCPEVCNGATCNSLSEPSFNLQNVCQTCPNYYIGQYCQLNYQIYQINNQYQFTFSSKRWKFIRVQVNVPTKLNANYHIVMIQQQTLLQQNFSLLYSQQIRFKSNQEDASYPIIGFDNSQVRNSSSTLDESLTKEYISSVVQQSSIASQNINNQTYEIVFYINLFNNGYQDFNVEFAFYDDQSYQKYQLQYMNLFDLPSWVFYLMMGFAILFFIAILCLVKALVKRYQDEQSQRALLNRRNLEKLNPEIVESHIPKYTFKHIFKAVKKRRDEILKECQQEQAVPSQPRSPEEEEKRRQEQEEMCRKVQERCENILGNGECGICLCNFEYEDECRLTICDHIFHIACFDPWLYKNQNCPYCRTPITEAALKEWKLKTIKYYPLDQSLGSVATIDSKKLNKSDIDQEKSKLPKDNQQDELKHNEQENCKKDKTYDGDVFSADLVKKDIINLKVEKKPIYFHTLSLQSLKQAESPQHQRDVRINKKHATVKLTKDTIQTLEMYFNKSQNQDQNKKSENDVQRKKEKASTFVNPANQNYYNNEPKSAHLAKIMRGHEHVYQDTYATVNQNSPETFIQPFKPVFDFKQNLNNINEIDSSEASTRIRQDSHIYSLNEPFSHNKLFQNHDSSNKLGNNLNYNLNLQDSILKIGMIESPRVEQVHDKQSKSSKFKLTQRGLESNQDLQSIIDLDNEEKDNYQSNNKLQIENKIGQVEHLIDQQQQKNQQQNININLKKQQSANLDFRHTNFFHNREQDKQEQDQIEYEINFIKSKSQKSQTLTSFSPVKLFDKNKGSTTKSNNNIDNLKFN</sequence>
<evidence type="ECO:0000256" key="8">
    <source>
        <dbReference type="ARBA" id="ARBA00022833"/>
    </source>
</evidence>
<name>Q23CZ8_TETTS</name>
<keyword evidence="9 14" id="KW-1133">Transmembrane helix</keyword>
<dbReference type="Pfam" id="PF13639">
    <property type="entry name" value="zf-RING_2"/>
    <property type="match status" value="1"/>
</dbReference>